<protein>
    <submittedName>
        <fullName evidence="1">Uncharacterized protein</fullName>
    </submittedName>
</protein>
<evidence type="ECO:0000313" key="1">
    <source>
        <dbReference type="EMBL" id="CAG7832833.1"/>
    </source>
</evidence>
<comment type="caution">
    <text evidence="1">The sequence shown here is derived from an EMBL/GenBank/DDBJ whole genome shotgun (WGS) entry which is preliminary data.</text>
</comment>
<dbReference type="EMBL" id="CAJVCH010567129">
    <property type="protein sequence ID" value="CAG7832833.1"/>
    <property type="molecule type" value="Genomic_DNA"/>
</dbReference>
<name>A0A8J2LD03_9HEXA</name>
<reference evidence="1" key="1">
    <citation type="submission" date="2021-06" db="EMBL/GenBank/DDBJ databases">
        <authorList>
            <person name="Hodson N. C."/>
            <person name="Mongue J. A."/>
            <person name="Jaron S. K."/>
        </authorList>
    </citation>
    <scope>NUCLEOTIDE SEQUENCE</scope>
</reference>
<dbReference type="Proteomes" id="UP000708208">
    <property type="component" value="Unassembled WGS sequence"/>
</dbReference>
<organism evidence="1 2">
    <name type="scientific">Allacma fusca</name>
    <dbReference type="NCBI Taxonomy" id="39272"/>
    <lineage>
        <taxon>Eukaryota</taxon>
        <taxon>Metazoa</taxon>
        <taxon>Ecdysozoa</taxon>
        <taxon>Arthropoda</taxon>
        <taxon>Hexapoda</taxon>
        <taxon>Collembola</taxon>
        <taxon>Symphypleona</taxon>
        <taxon>Sminthuridae</taxon>
        <taxon>Allacma</taxon>
    </lineage>
</organism>
<gene>
    <name evidence="1" type="ORF">AFUS01_LOCUS42497</name>
</gene>
<sequence>MWQELPTNLLDQNELFSCFTVKCVEISNTRTSERLPQKAANPGVLQHLQIVPTCQPLLSMNKGLKTFNITIDHVLKFFSGNLSPALSCVRGYLVFSRTPDLKVTVELNWPDSSTPEFEFELDLCCSGDTFPDLRKFVRFSPEVAFPIFKEGLAAKAQLSIE</sequence>
<evidence type="ECO:0000313" key="2">
    <source>
        <dbReference type="Proteomes" id="UP000708208"/>
    </source>
</evidence>
<accession>A0A8J2LD03</accession>
<dbReference type="AlphaFoldDB" id="A0A8J2LD03"/>
<keyword evidence="2" id="KW-1185">Reference proteome</keyword>
<proteinExistence type="predicted"/>